<dbReference type="PANTHER" id="PTHR24292:SF100">
    <property type="entry name" value="CYTOCHROME P450 6A16, ISOFORM B-RELATED"/>
    <property type="match status" value="1"/>
</dbReference>
<keyword evidence="15" id="KW-1185">Reference proteome</keyword>
<comment type="subcellular location">
    <subcellularLocation>
        <location evidence="3">Endoplasmic reticulum membrane</location>
    </subcellularLocation>
    <subcellularLocation>
        <location evidence="2">Microsome membrane</location>
    </subcellularLocation>
</comment>
<keyword evidence="7" id="KW-0256">Endoplasmic reticulum</keyword>
<evidence type="ECO:0000256" key="1">
    <source>
        <dbReference type="ARBA" id="ARBA00001971"/>
    </source>
</evidence>
<dbReference type="SUPFAM" id="SSF48264">
    <property type="entry name" value="Cytochrome P450"/>
    <property type="match status" value="1"/>
</dbReference>
<evidence type="ECO:0000256" key="8">
    <source>
        <dbReference type="ARBA" id="ARBA00022848"/>
    </source>
</evidence>
<protein>
    <submittedName>
        <fullName evidence="14">p450 domain containing protein</fullName>
    </submittedName>
</protein>
<keyword evidence="8" id="KW-0492">Microsome</keyword>
<dbReference type="PANTHER" id="PTHR24292">
    <property type="entry name" value="CYTOCHROME P450"/>
    <property type="match status" value="1"/>
</dbReference>
<evidence type="ECO:0000256" key="11">
    <source>
        <dbReference type="ARBA" id="ARBA00023033"/>
    </source>
</evidence>
<keyword evidence="10" id="KW-0408">Iron</keyword>
<evidence type="ECO:0000256" key="2">
    <source>
        <dbReference type="ARBA" id="ARBA00004524"/>
    </source>
</evidence>
<gene>
    <name evidence="14" type="ORF">BDFB_011338</name>
</gene>
<feature type="non-terminal residue" evidence="14">
    <location>
        <position position="161"/>
    </location>
</feature>
<keyword evidence="13" id="KW-1133">Transmembrane helix</keyword>
<reference evidence="14 15" key="1">
    <citation type="submission" date="2017-03" db="EMBL/GenBank/DDBJ databases">
        <title>Genome of the blue death feigning beetle - Asbolus verrucosus.</title>
        <authorList>
            <person name="Rider S.D."/>
        </authorList>
    </citation>
    <scope>NUCLEOTIDE SEQUENCE [LARGE SCALE GENOMIC DNA]</scope>
    <source>
        <strain evidence="14">Butters</strain>
        <tissue evidence="14">Head and leg muscle</tissue>
    </source>
</reference>
<dbReference type="EMBL" id="QDEB01118818">
    <property type="protein sequence ID" value="RZB40439.1"/>
    <property type="molecule type" value="Genomic_DNA"/>
</dbReference>
<dbReference type="GO" id="GO:0020037">
    <property type="term" value="F:heme binding"/>
    <property type="evidence" value="ECO:0007669"/>
    <property type="project" value="InterPro"/>
</dbReference>
<evidence type="ECO:0000256" key="12">
    <source>
        <dbReference type="ARBA" id="ARBA00023136"/>
    </source>
</evidence>
<dbReference type="InterPro" id="IPR050476">
    <property type="entry name" value="Insect_CytP450_Detox"/>
</dbReference>
<keyword evidence="12 13" id="KW-0472">Membrane</keyword>
<proteinExistence type="inferred from homology"/>
<keyword evidence="5" id="KW-0349">Heme</keyword>
<evidence type="ECO:0000313" key="14">
    <source>
        <dbReference type="EMBL" id="RZB40439.1"/>
    </source>
</evidence>
<dbReference type="STRING" id="1661398.A0A482VBM5"/>
<comment type="similarity">
    <text evidence="4">Belongs to the cytochrome P450 family.</text>
</comment>
<keyword evidence="6" id="KW-0479">Metal-binding</keyword>
<comment type="cofactor">
    <cofactor evidence="1">
        <name>heme</name>
        <dbReference type="ChEBI" id="CHEBI:30413"/>
    </cofactor>
</comment>
<dbReference type="Proteomes" id="UP000292052">
    <property type="component" value="Unassembled WGS sequence"/>
</dbReference>
<comment type="caution">
    <text evidence="14">The sequence shown here is derived from an EMBL/GenBank/DDBJ whole genome shotgun (WGS) entry which is preliminary data.</text>
</comment>
<keyword evidence="9" id="KW-0560">Oxidoreductase</keyword>
<dbReference type="GO" id="GO:0005789">
    <property type="term" value="C:endoplasmic reticulum membrane"/>
    <property type="evidence" value="ECO:0007669"/>
    <property type="project" value="UniProtKB-SubCell"/>
</dbReference>
<dbReference type="InterPro" id="IPR036396">
    <property type="entry name" value="Cyt_P450_sf"/>
</dbReference>
<evidence type="ECO:0000256" key="6">
    <source>
        <dbReference type="ARBA" id="ARBA00022723"/>
    </source>
</evidence>
<name>A0A482VBM5_ASBVE</name>
<evidence type="ECO:0000256" key="13">
    <source>
        <dbReference type="SAM" id="Phobius"/>
    </source>
</evidence>
<organism evidence="14 15">
    <name type="scientific">Asbolus verrucosus</name>
    <name type="common">Desert ironclad beetle</name>
    <dbReference type="NCBI Taxonomy" id="1661398"/>
    <lineage>
        <taxon>Eukaryota</taxon>
        <taxon>Metazoa</taxon>
        <taxon>Ecdysozoa</taxon>
        <taxon>Arthropoda</taxon>
        <taxon>Hexapoda</taxon>
        <taxon>Insecta</taxon>
        <taxon>Pterygota</taxon>
        <taxon>Neoptera</taxon>
        <taxon>Endopterygota</taxon>
        <taxon>Coleoptera</taxon>
        <taxon>Polyphaga</taxon>
        <taxon>Cucujiformia</taxon>
        <taxon>Tenebrionidae</taxon>
        <taxon>Pimeliinae</taxon>
        <taxon>Asbolus</taxon>
    </lineage>
</organism>
<dbReference type="AlphaFoldDB" id="A0A482VBM5"/>
<keyword evidence="13" id="KW-0812">Transmembrane</keyword>
<dbReference type="GO" id="GO:0005506">
    <property type="term" value="F:iron ion binding"/>
    <property type="evidence" value="ECO:0007669"/>
    <property type="project" value="InterPro"/>
</dbReference>
<evidence type="ECO:0000256" key="9">
    <source>
        <dbReference type="ARBA" id="ARBA00023002"/>
    </source>
</evidence>
<dbReference type="GO" id="GO:0004497">
    <property type="term" value="F:monooxygenase activity"/>
    <property type="evidence" value="ECO:0007669"/>
    <property type="project" value="UniProtKB-KW"/>
</dbReference>
<evidence type="ECO:0000256" key="4">
    <source>
        <dbReference type="ARBA" id="ARBA00010617"/>
    </source>
</evidence>
<evidence type="ECO:0000256" key="3">
    <source>
        <dbReference type="ARBA" id="ARBA00004586"/>
    </source>
</evidence>
<evidence type="ECO:0000313" key="15">
    <source>
        <dbReference type="Proteomes" id="UP000292052"/>
    </source>
</evidence>
<keyword evidence="11" id="KW-0503">Monooxygenase</keyword>
<feature type="transmembrane region" description="Helical" evidence="13">
    <location>
        <begin position="93"/>
        <end position="113"/>
    </location>
</feature>
<accession>A0A482VBM5</accession>
<evidence type="ECO:0000256" key="5">
    <source>
        <dbReference type="ARBA" id="ARBA00022617"/>
    </source>
</evidence>
<sequence>MNEFAAQAFVFFLAGFKTSSTTMTFAKYDDQHDNVVEMMYMKTFCVYTKDYEVPNTNVHLKKDVFIGISNLRLHMDPEHYPDPLRSIMDTTNVISYNFIAITATILVGILAYLKWKLTYWNRVGLPTLNPTIPFGDVQNLLLGRITFGEQFKEFYKQFKSK</sequence>
<dbReference type="OrthoDB" id="2789670at2759"/>
<evidence type="ECO:0000256" key="7">
    <source>
        <dbReference type="ARBA" id="ARBA00022824"/>
    </source>
</evidence>
<dbReference type="GO" id="GO:0016705">
    <property type="term" value="F:oxidoreductase activity, acting on paired donors, with incorporation or reduction of molecular oxygen"/>
    <property type="evidence" value="ECO:0007669"/>
    <property type="project" value="InterPro"/>
</dbReference>
<evidence type="ECO:0000256" key="10">
    <source>
        <dbReference type="ARBA" id="ARBA00023004"/>
    </source>
</evidence>